<accession>A0ABV8LAN8</accession>
<feature type="transmembrane region" description="Helical" evidence="8">
    <location>
        <begin position="83"/>
        <end position="103"/>
    </location>
</feature>
<feature type="transmembrane region" description="Helical" evidence="8">
    <location>
        <begin position="203"/>
        <end position="230"/>
    </location>
</feature>
<feature type="transmembrane region" description="Helical" evidence="8">
    <location>
        <begin position="23"/>
        <end position="48"/>
    </location>
</feature>
<comment type="caution">
    <text evidence="10">The sequence shown here is derived from an EMBL/GenBank/DDBJ whole genome shotgun (WGS) entry which is preliminary data.</text>
</comment>
<feature type="domain" description="ABC transmembrane type-1" evidence="9">
    <location>
        <begin position="77"/>
        <end position="285"/>
    </location>
</feature>
<comment type="subcellular location">
    <subcellularLocation>
        <location evidence="1 8">Cell membrane</location>
        <topology evidence="1 8">Multi-pass membrane protein</topology>
    </subcellularLocation>
</comment>
<dbReference type="PANTHER" id="PTHR42929">
    <property type="entry name" value="INNER MEMBRANE ABC TRANSPORTER PERMEASE PROTEIN YDCU-RELATED-RELATED"/>
    <property type="match status" value="1"/>
</dbReference>
<reference evidence="11" key="1">
    <citation type="journal article" date="2019" name="Int. J. Syst. Evol. Microbiol.">
        <title>The Global Catalogue of Microorganisms (GCM) 10K type strain sequencing project: providing services to taxonomists for standard genome sequencing and annotation.</title>
        <authorList>
            <consortium name="The Broad Institute Genomics Platform"/>
            <consortium name="The Broad Institute Genome Sequencing Center for Infectious Disease"/>
            <person name="Wu L."/>
            <person name="Ma J."/>
        </authorList>
    </citation>
    <scope>NUCLEOTIDE SEQUENCE [LARGE SCALE GENOMIC DNA]</scope>
    <source>
        <strain evidence="11">CGMCC 4.7204</strain>
    </source>
</reference>
<evidence type="ECO:0000256" key="2">
    <source>
        <dbReference type="ARBA" id="ARBA00007069"/>
    </source>
</evidence>
<organism evidence="10 11">
    <name type="scientific">Nocardia rhizosphaerae</name>
    <dbReference type="NCBI Taxonomy" id="1691571"/>
    <lineage>
        <taxon>Bacteria</taxon>
        <taxon>Bacillati</taxon>
        <taxon>Actinomycetota</taxon>
        <taxon>Actinomycetes</taxon>
        <taxon>Mycobacteriales</taxon>
        <taxon>Nocardiaceae</taxon>
        <taxon>Nocardia</taxon>
    </lineage>
</organism>
<dbReference type="Gene3D" id="1.10.3720.10">
    <property type="entry name" value="MetI-like"/>
    <property type="match status" value="1"/>
</dbReference>
<evidence type="ECO:0000256" key="8">
    <source>
        <dbReference type="RuleBase" id="RU363032"/>
    </source>
</evidence>
<name>A0ABV8LAN8_9NOCA</name>
<dbReference type="Pfam" id="PF00528">
    <property type="entry name" value="BPD_transp_1"/>
    <property type="match status" value="1"/>
</dbReference>
<dbReference type="EMBL" id="JBHSBA010000014">
    <property type="protein sequence ID" value="MFC4127310.1"/>
    <property type="molecule type" value="Genomic_DNA"/>
</dbReference>
<comment type="similarity">
    <text evidence="2">Belongs to the binding-protein-dependent transport system permease family. CysTW subfamily.</text>
</comment>
<feature type="transmembrane region" description="Helical" evidence="8">
    <location>
        <begin position="266"/>
        <end position="288"/>
    </location>
</feature>
<evidence type="ECO:0000256" key="3">
    <source>
        <dbReference type="ARBA" id="ARBA00022448"/>
    </source>
</evidence>
<feature type="transmembrane region" description="Helical" evidence="8">
    <location>
        <begin position="156"/>
        <end position="182"/>
    </location>
</feature>
<keyword evidence="11" id="KW-1185">Reference proteome</keyword>
<evidence type="ECO:0000256" key="4">
    <source>
        <dbReference type="ARBA" id="ARBA00022475"/>
    </source>
</evidence>
<protein>
    <submittedName>
        <fullName evidence="10">ABC transporter permease</fullName>
    </submittedName>
</protein>
<dbReference type="Proteomes" id="UP001595767">
    <property type="component" value="Unassembled WGS sequence"/>
</dbReference>
<dbReference type="CDD" id="cd06261">
    <property type="entry name" value="TM_PBP2"/>
    <property type="match status" value="1"/>
</dbReference>
<proteinExistence type="inferred from homology"/>
<evidence type="ECO:0000259" key="9">
    <source>
        <dbReference type="PROSITE" id="PS50928"/>
    </source>
</evidence>
<sequence>MTAVVPRRPTPLATAARRGRGRLAIVPLFAFLAFAFGLPLAAITYAAFQVRDPATKDVSFGTGNISASLQDAYLNALRSSVEISATVAVLGVICGTLLAQAVVSSGWAWLREPVLTASGVLANFGGVPLAFAWVATLGNAGMLTDLFDLTEYGWSLYSFTGLTAAYLYFAIPLMVLTITPALDGLRPQWREAAQNNGASTWQFWRHVGIPVLTPSLLGGGVLLFGASFAAHATAAAMLGTGSTVPLITLKIAAALGGDVLVGQENVAFAMSLDMIVVVAVVMAIYLPLQRRSSRWLA</sequence>
<evidence type="ECO:0000313" key="10">
    <source>
        <dbReference type="EMBL" id="MFC4127310.1"/>
    </source>
</evidence>
<keyword evidence="6 8" id="KW-1133">Transmembrane helix</keyword>
<evidence type="ECO:0000256" key="1">
    <source>
        <dbReference type="ARBA" id="ARBA00004651"/>
    </source>
</evidence>
<evidence type="ECO:0000313" key="11">
    <source>
        <dbReference type="Proteomes" id="UP001595767"/>
    </source>
</evidence>
<keyword evidence="3 8" id="KW-0813">Transport</keyword>
<dbReference type="RefSeq" id="WP_378552616.1">
    <property type="nucleotide sequence ID" value="NZ_JBHSBA010000014.1"/>
</dbReference>
<keyword evidence="5 8" id="KW-0812">Transmembrane</keyword>
<dbReference type="InterPro" id="IPR000515">
    <property type="entry name" value="MetI-like"/>
</dbReference>
<dbReference type="InterPro" id="IPR035906">
    <property type="entry name" value="MetI-like_sf"/>
</dbReference>
<gene>
    <name evidence="10" type="ORF">ACFOW8_20470</name>
</gene>
<evidence type="ECO:0000256" key="5">
    <source>
        <dbReference type="ARBA" id="ARBA00022692"/>
    </source>
</evidence>
<feature type="transmembrane region" description="Helical" evidence="8">
    <location>
        <begin position="115"/>
        <end position="136"/>
    </location>
</feature>
<keyword evidence="4" id="KW-1003">Cell membrane</keyword>
<dbReference type="PROSITE" id="PS50928">
    <property type="entry name" value="ABC_TM1"/>
    <property type="match status" value="1"/>
</dbReference>
<evidence type="ECO:0000256" key="7">
    <source>
        <dbReference type="ARBA" id="ARBA00023136"/>
    </source>
</evidence>
<keyword evidence="7 8" id="KW-0472">Membrane</keyword>
<dbReference type="PANTHER" id="PTHR42929:SF1">
    <property type="entry name" value="INNER MEMBRANE ABC TRANSPORTER PERMEASE PROTEIN YDCU-RELATED"/>
    <property type="match status" value="1"/>
</dbReference>
<dbReference type="SUPFAM" id="SSF161098">
    <property type="entry name" value="MetI-like"/>
    <property type="match status" value="1"/>
</dbReference>
<evidence type="ECO:0000256" key="6">
    <source>
        <dbReference type="ARBA" id="ARBA00022989"/>
    </source>
</evidence>